<name>A0ABU3L6X2_9FLAO</name>
<dbReference type="SMART" id="SM00448">
    <property type="entry name" value="REC"/>
    <property type="match status" value="1"/>
</dbReference>
<feature type="domain" description="HTH LytTR-type" evidence="3">
    <location>
        <begin position="154"/>
        <end position="248"/>
    </location>
</feature>
<dbReference type="Gene3D" id="3.40.50.2300">
    <property type="match status" value="1"/>
</dbReference>
<proteinExistence type="predicted"/>
<reference evidence="4 5" key="1">
    <citation type="submission" date="2023-09" db="EMBL/GenBank/DDBJ databases">
        <title>Novel taxa isolated from Blanes Bay.</title>
        <authorList>
            <person name="Rey-Velasco X."/>
            <person name="Lucena T."/>
        </authorList>
    </citation>
    <scope>NUCLEOTIDE SEQUENCE [LARGE SCALE GENOMIC DNA]</scope>
    <source>
        <strain evidence="4 5">S334</strain>
    </source>
</reference>
<keyword evidence="4" id="KW-0238">DNA-binding</keyword>
<gene>
    <name evidence="4" type="ORF">RQM65_09870</name>
</gene>
<dbReference type="Pfam" id="PF04397">
    <property type="entry name" value="LytTR"/>
    <property type="match status" value="1"/>
</dbReference>
<dbReference type="PROSITE" id="PS50930">
    <property type="entry name" value="HTH_LYTTR"/>
    <property type="match status" value="1"/>
</dbReference>
<organism evidence="4 5">
    <name type="scientific">Pricia mediterranea</name>
    <dbReference type="NCBI Taxonomy" id="3076079"/>
    <lineage>
        <taxon>Bacteria</taxon>
        <taxon>Pseudomonadati</taxon>
        <taxon>Bacteroidota</taxon>
        <taxon>Flavobacteriia</taxon>
        <taxon>Flavobacteriales</taxon>
        <taxon>Flavobacteriaceae</taxon>
        <taxon>Pricia</taxon>
    </lineage>
</organism>
<dbReference type="InterPro" id="IPR046947">
    <property type="entry name" value="LytR-like"/>
</dbReference>
<dbReference type="SMART" id="SM00850">
    <property type="entry name" value="LytTR"/>
    <property type="match status" value="1"/>
</dbReference>
<keyword evidence="5" id="KW-1185">Reference proteome</keyword>
<dbReference type="Proteomes" id="UP001250656">
    <property type="component" value="Unassembled WGS sequence"/>
</dbReference>
<dbReference type="RefSeq" id="WP_314014603.1">
    <property type="nucleotide sequence ID" value="NZ_JAVTTP010000001.1"/>
</dbReference>
<evidence type="ECO:0000256" key="1">
    <source>
        <dbReference type="PROSITE-ProRule" id="PRU00169"/>
    </source>
</evidence>
<evidence type="ECO:0000313" key="5">
    <source>
        <dbReference type="Proteomes" id="UP001250656"/>
    </source>
</evidence>
<feature type="modified residue" description="4-aspartylphosphate" evidence="1">
    <location>
        <position position="54"/>
    </location>
</feature>
<sequence length="248" mass="28986">MIKTLIIDDEQHCINVLVNYLKKYDAYHICAATKTLEEAVELTASMQPDLVFLDIDLGNGTGFDYLEAVRPNIAFSIIFTTAYDSYAVKAIKFSALDYLLKPIDHNELHTALQKVESTLSKRERFKQLESLEHNAKHETMGNKFIHIFTTGMCHKINTKDIVYLKSDNSYTEFYLEDKPKVTASNTLKYYAELLEESHFYRINKSYLVNTQRIENYRRQSRELILDDRTILTVAVRRQKEFLTDIFKK</sequence>
<evidence type="ECO:0000259" key="3">
    <source>
        <dbReference type="PROSITE" id="PS50930"/>
    </source>
</evidence>
<keyword evidence="1" id="KW-0597">Phosphoprotein</keyword>
<evidence type="ECO:0000259" key="2">
    <source>
        <dbReference type="PROSITE" id="PS50110"/>
    </source>
</evidence>
<accession>A0ABU3L6X2</accession>
<dbReference type="InterPro" id="IPR001789">
    <property type="entry name" value="Sig_transdc_resp-reg_receiver"/>
</dbReference>
<dbReference type="SUPFAM" id="SSF52172">
    <property type="entry name" value="CheY-like"/>
    <property type="match status" value="1"/>
</dbReference>
<dbReference type="Gene3D" id="2.40.50.1020">
    <property type="entry name" value="LytTr DNA-binding domain"/>
    <property type="match status" value="1"/>
</dbReference>
<dbReference type="InterPro" id="IPR011006">
    <property type="entry name" value="CheY-like_superfamily"/>
</dbReference>
<dbReference type="GO" id="GO:0003677">
    <property type="term" value="F:DNA binding"/>
    <property type="evidence" value="ECO:0007669"/>
    <property type="project" value="UniProtKB-KW"/>
</dbReference>
<comment type="caution">
    <text evidence="4">The sequence shown here is derived from an EMBL/GenBank/DDBJ whole genome shotgun (WGS) entry which is preliminary data.</text>
</comment>
<dbReference type="PANTHER" id="PTHR37299">
    <property type="entry name" value="TRANSCRIPTIONAL REGULATOR-RELATED"/>
    <property type="match status" value="1"/>
</dbReference>
<evidence type="ECO:0000313" key="4">
    <source>
        <dbReference type="EMBL" id="MDT7828968.1"/>
    </source>
</evidence>
<dbReference type="PANTHER" id="PTHR37299:SF1">
    <property type="entry name" value="STAGE 0 SPORULATION PROTEIN A HOMOLOG"/>
    <property type="match status" value="1"/>
</dbReference>
<dbReference type="Pfam" id="PF00072">
    <property type="entry name" value="Response_reg"/>
    <property type="match status" value="1"/>
</dbReference>
<feature type="domain" description="Response regulatory" evidence="2">
    <location>
        <begin position="3"/>
        <end position="116"/>
    </location>
</feature>
<dbReference type="PROSITE" id="PS50110">
    <property type="entry name" value="RESPONSE_REGULATORY"/>
    <property type="match status" value="1"/>
</dbReference>
<dbReference type="EMBL" id="JAVTTP010000001">
    <property type="protein sequence ID" value="MDT7828968.1"/>
    <property type="molecule type" value="Genomic_DNA"/>
</dbReference>
<protein>
    <submittedName>
        <fullName evidence="4">LytTR family DNA-binding domain-containing protein</fullName>
    </submittedName>
</protein>
<dbReference type="InterPro" id="IPR007492">
    <property type="entry name" value="LytTR_DNA-bd_dom"/>
</dbReference>